<keyword evidence="3 6" id="KW-0812">Transmembrane</keyword>
<keyword evidence="4 6" id="KW-1133">Transmembrane helix</keyword>
<dbReference type="Proteomes" id="UP000799428">
    <property type="component" value="Unassembled WGS sequence"/>
</dbReference>
<evidence type="ECO:0000256" key="6">
    <source>
        <dbReference type="SAM" id="Phobius"/>
    </source>
</evidence>
<dbReference type="GO" id="GO:0016020">
    <property type="term" value="C:membrane"/>
    <property type="evidence" value="ECO:0007669"/>
    <property type="project" value="UniProtKB-SubCell"/>
</dbReference>
<protein>
    <submittedName>
        <fullName evidence="7">Uncharacterized protein</fullName>
    </submittedName>
</protein>
<evidence type="ECO:0000313" key="7">
    <source>
        <dbReference type="EMBL" id="KAF2710064.1"/>
    </source>
</evidence>
<dbReference type="OrthoDB" id="5294024at2759"/>
<evidence type="ECO:0000256" key="5">
    <source>
        <dbReference type="ARBA" id="ARBA00023136"/>
    </source>
</evidence>
<feature type="transmembrane region" description="Helical" evidence="6">
    <location>
        <begin position="158"/>
        <end position="180"/>
    </location>
</feature>
<reference evidence="7" key="1">
    <citation type="journal article" date="2020" name="Stud. Mycol.">
        <title>101 Dothideomycetes genomes: a test case for predicting lifestyles and emergence of pathogens.</title>
        <authorList>
            <person name="Haridas S."/>
            <person name="Albert R."/>
            <person name="Binder M."/>
            <person name="Bloem J."/>
            <person name="Labutti K."/>
            <person name="Salamov A."/>
            <person name="Andreopoulos B."/>
            <person name="Baker S."/>
            <person name="Barry K."/>
            <person name="Bills G."/>
            <person name="Bluhm B."/>
            <person name="Cannon C."/>
            <person name="Castanera R."/>
            <person name="Culley D."/>
            <person name="Daum C."/>
            <person name="Ezra D."/>
            <person name="Gonzalez J."/>
            <person name="Henrissat B."/>
            <person name="Kuo A."/>
            <person name="Liang C."/>
            <person name="Lipzen A."/>
            <person name="Lutzoni F."/>
            <person name="Magnuson J."/>
            <person name="Mondo S."/>
            <person name="Nolan M."/>
            <person name="Ohm R."/>
            <person name="Pangilinan J."/>
            <person name="Park H.-J."/>
            <person name="Ramirez L."/>
            <person name="Alfaro M."/>
            <person name="Sun H."/>
            <person name="Tritt A."/>
            <person name="Yoshinaga Y."/>
            <person name="Zwiers L.-H."/>
            <person name="Turgeon B."/>
            <person name="Goodwin S."/>
            <person name="Spatafora J."/>
            <person name="Crous P."/>
            <person name="Grigoriev I."/>
        </authorList>
    </citation>
    <scope>NUCLEOTIDE SEQUENCE</scope>
    <source>
        <strain evidence="7">CBS 279.74</strain>
    </source>
</reference>
<keyword evidence="5 6" id="KW-0472">Membrane</keyword>
<feature type="transmembrane region" description="Helical" evidence="6">
    <location>
        <begin position="75"/>
        <end position="93"/>
    </location>
</feature>
<feature type="transmembrane region" description="Helical" evidence="6">
    <location>
        <begin position="192"/>
        <end position="214"/>
    </location>
</feature>
<evidence type="ECO:0000256" key="4">
    <source>
        <dbReference type="ARBA" id="ARBA00022989"/>
    </source>
</evidence>
<name>A0A6G1KB67_9PLEO</name>
<sequence length="275" mass="30702">MGSNDIPPPHVSPSYRSISTQLLGAGGIFYTATYILMTRQSLRDRTYAMPLFSLAFNFGWEIVFALYVAESLPEKTIFTTWLLIDIGLVYAVVKYGAGEWGHAPVVGRNIGKIFAAMVAWWCWALWALCVWWVDEKDPVNPKAGKLYKGVEGIDTTELGFWTALVAQVVLSVGLLAQIIVRGNSGGSSYAIWATRFFGSVMGLNGYYAYCWWVWPEAHAYFVNPFAVCLWTTWAMADLAYLVVLRSVRKTETVLGDGRKMSVRDVVAAKVDVKHL</sequence>
<feature type="transmembrane region" description="Helical" evidence="6">
    <location>
        <begin position="49"/>
        <end position="69"/>
    </location>
</feature>
<feature type="transmembrane region" description="Helical" evidence="6">
    <location>
        <begin position="113"/>
        <end position="133"/>
    </location>
</feature>
<organism evidence="7 8">
    <name type="scientific">Pleomassaria siparia CBS 279.74</name>
    <dbReference type="NCBI Taxonomy" id="1314801"/>
    <lineage>
        <taxon>Eukaryota</taxon>
        <taxon>Fungi</taxon>
        <taxon>Dikarya</taxon>
        <taxon>Ascomycota</taxon>
        <taxon>Pezizomycotina</taxon>
        <taxon>Dothideomycetes</taxon>
        <taxon>Pleosporomycetidae</taxon>
        <taxon>Pleosporales</taxon>
        <taxon>Pleomassariaceae</taxon>
        <taxon>Pleomassaria</taxon>
    </lineage>
</organism>
<dbReference type="PANTHER" id="PTHR42038">
    <property type="match status" value="1"/>
</dbReference>
<evidence type="ECO:0000256" key="1">
    <source>
        <dbReference type="ARBA" id="ARBA00004141"/>
    </source>
</evidence>
<evidence type="ECO:0000313" key="8">
    <source>
        <dbReference type="Proteomes" id="UP000799428"/>
    </source>
</evidence>
<feature type="transmembrane region" description="Helical" evidence="6">
    <location>
        <begin position="220"/>
        <end position="243"/>
    </location>
</feature>
<dbReference type="Pfam" id="PF25129">
    <property type="entry name" value="Pyr4-TMTC"/>
    <property type="match status" value="1"/>
</dbReference>
<dbReference type="AlphaFoldDB" id="A0A6G1KB67"/>
<keyword evidence="8" id="KW-1185">Reference proteome</keyword>
<evidence type="ECO:0000256" key="3">
    <source>
        <dbReference type="ARBA" id="ARBA00022692"/>
    </source>
</evidence>
<dbReference type="InterPro" id="IPR039020">
    <property type="entry name" value="PaxB-like"/>
</dbReference>
<accession>A0A6G1KB67</accession>
<evidence type="ECO:0000256" key="2">
    <source>
        <dbReference type="ARBA" id="ARBA00006757"/>
    </source>
</evidence>
<gene>
    <name evidence="7" type="ORF">K504DRAFT_377707</name>
</gene>
<dbReference type="GO" id="GO:0016829">
    <property type="term" value="F:lyase activity"/>
    <property type="evidence" value="ECO:0007669"/>
    <property type="project" value="InterPro"/>
</dbReference>
<comment type="subcellular location">
    <subcellularLocation>
        <location evidence="1">Membrane</location>
        <topology evidence="1">Multi-pass membrane protein</topology>
    </subcellularLocation>
</comment>
<proteinExistence type="inferred from homology"/>
<comment type="similarity">
    <text evidence="2">Belongs to the paxB family.</text>
</comment>
<feature type="transmembrane region" description="Helical" evidence="6">
    <location>
        <begin position="18"/>
        <end position="37"/>
    </location>
</feature>
<dbReference type="EMBL" id="MU005769">
    <property type="protein sequence ID" value="KAF2710064.1"/>
    <property type="molecule type" value="Genomic_DNA"/>
</dbReference>
<dbReference type="PANTHER" id="PTHR42038:SF2">
    <property type="entry name" value="TERPENE CYCLASE AUSL"/>
    <property type="match status" value="1"/>
</dbReference>